<dbReference type="Pfam" id="PF00571">
    <property type="entry name" value="CBS"/>
    <property type="match status" value="2"/>
</dbReference>
<dbReference type="EMBL" id="CP020472">
    <property type="protein sequence ID" value="ARD22580.1"/>
    <property type="molecule type" value="Genomic_DNA"/>
</dbReference>
<evidence type="ECO:0000259" key="3">
    <source>
        <dbReference type="PROSITE" id="PS51371"/>
    </source>
</evidence>
<accession>A0ABN4YH56</accession>
<evidence type="ECO:0000313" key="5">
    <source>
        <dbReference type="Proteomes" id="UP000191820"/>
    </source>
</evidence>
<sequence>MVTVEQIMSHRVVTVEMDDRLATAKDIFDNVPFHHLVVLDEHNQVSGILARADLVNAINPNLGTAAELTRDIETLQKRVHQVMAHHPITIPPELDVNSASELILSKGITCLPVLVDKEIVGIVSWRDLLAHYCGLEPLNDEQP</sequence>
<reference evidence="4 5" key="1">
    <citation type="submission" date="2017-03" db="EMBL/GenBank/DDBJ databases">
        <title>Genome sequencing of Shewanella japonica KCTC 22435.</title>
        <authorList>
            <person name="Kim K.M."/>
        </authorList>
    </citation>
    <scope>NUCLEOTIDE SEQUENCE [LARGE SCALE GENOMIC DNA]</scope>
    <source>
        <strain evidence="4 5">KCTC 22435</strain>
    </source>
</reference>
<dbReference type="InterPro" id="IPR051257">
    <property type="entry name" value="Diverse_CBS-Domain"/>
</dbReference>
<protein>
    <submittedName>
        <fullName evidence="4">CBS domain-containing protein</fullName>
    </submittedName>
</protein>
<evidence type="ECO:0000256" key="1">
    <source>
        <dbReference type="ARBA" id="ARBA00023122"/>
    </source>
</evidence>
<dbReference type="Proteomes" id="UP000191820">
    <property type="component" value="Chromosome"/>
</dbReference>
<evidence type="ECO:0000256" key="2">
    <source>
        <dbReference type="PROSITE-ProRule" id="PRU00703"/>
    </source>
</evidence>
<name>A0ABN4YH56_9GAMM</name>
<feature type="domain" description="CBS" evidence="3">
    <location>
        <begin position="8"/>
        <end position="64"/>
    </location>
</feature>
<proteinExistence type="predicted"/>
<evidence type="ECO:0000313" key="4">
    <source>
        <dbReference type="EMBL" id="ARD22580.1"/>
    </source>
</evidence>
<dbReference type="Gene3D" id="3.10.580.10">
    <property type="entry name" value="CBS-domain"/>
    <property type="match status" value="1"/>
</dbReference>
<organism evidence="4 5">
    <name type="scientific">Shewanella japonica</name>
    <dbReference type="NCBI Taxonomy" id="93973"/>
    <lineage>
        <taxon>Bacteria</taxon>
        <taxon>Pseudomonadati</taxon>
        <taxon>Pseudomonadota</taxon>
        <taxon>Gammaproteobacteria</taxon>
        <taxon>Alteromonadales</taxon>
        <taxon>Shewanellaceae</taxon>
        <taxon>Shewanella</taxon>
    </lineage>
</organism>
<dbReference type="PROSITE" id="PS51371">
    <property type="entry name" value="CBS"/>
    <property type="match status" value="2"/>
</dbReference>
<dbReference type="SUPFAM" id="SSF54631">
    <property type="entry name" value="CBS-domain pair"/>
    <property type="match status" value="1"/>
</dbReference>
<dbReference type="SMART" id="SM00116">
    <property type="entry name" value="CBS"/>
    <property type="match status" value="2"/>
</dbReference>
<keyword evidence="5" id="KW-1185">Reference proteome</keyword>
<dbReference type="PANTHER" id="PTHR43080:SF2">
    <property type="entry name" value="CBS DOMAIN-CONTAINING PROTEIN"/>
    <property type="match status" value="1"/>
</dbReference>
<dbReference type="InterPro" id="IPR000644">
    <property type="entry name" value="CBS_dom"/>
</dbReference>
<dbReference type="RefSeq" id="WP_080915871.1">
    <property type="nucleotide sequence ID" value="NZ_CP020472.1"/>
</dbReference>
<gene>
    <name evidence="4" type="ORF">SJ2017_2290</name>
</gene>
<keyword evidence="1 2" id="KW-0129">CBS domain</keyword>
<feature type="domain" description="CBS" evidence="3">
    <location>
        <begin position="83"/>
        <end position="141"/>
    </location>
</feature>
<dbReference type="PANTHER" id="PTHR43080">
    <property type="entry name" value="CBS DOMAIN-CONTAINING PROTEIN CBSX3, MITOCHONDRIAL"/>
    <property type="match status" value="1"/>
</dbReference>
<dbReference type="InterPro" id="IPR046342">
    <property type="entry name" value="CBS_dom_sf"/>
</dbReference>